<dbReference type="RefSeq" id="WP_136930440.1">
    <property type="nucleotide sequence ID" value="NZ_SSMQ01000018.1"/>
</dbReference>
<evidence type="ECO:0000256" key="1">
    <source>
        <dbReference type="SAM" id="SignalP"/>
    </source>
</evidence>
<dbReference type="OrthoDB" id="5501671at2"/>
<sequence length="248" mass="25873">MNRIISMFLRGAPIALAAGLFATACVQEPPSGNLSRPSPVIDDPTTDFENQPGVFAGDEDNTHSHMGDLGEGVFKDPFEVLAQRQEEGPPEVRTRLHSCQKLQNAALQNLLVSLGVNIDATAQVPTAGQLFKGGGGALGAATYDARVGEAVVWSAAGAAKLFDIFVQAAPEIIANLPNVDQCKVGGVGTEMFDANNQCNRDAIACITGRPATDSHVAICNKVVTSASDVEKGKRIAVGTMMAAAHSCE</sequence>
<dbReference type="PROSITE" id="PS51257">
    <property type="entry name" value="PROKAR_LIPOPROTEIN"/>
    <property type="match status" value="1"/>
</dbReference>
<name>A0A4U1JB46_9BACT</name>
<protein>
    <submittedName>
        <fullName evidence="2">Uncharacterized protein</fullName>
    </submittedName>
</protein>
<evidence type="ECO:0000313" key="3">
    <source>
        <dbReference type="Proteomes" id="UP000309215"/>
    </source>
</evidence>
<keyword evidence="1" id="KW-0732">Signal</keyword>
<reference evidence="2 3" key="1">
    <citation type="submission" date="2019-04" db="EMBL/GenBank/DDBJ databases">
        <authorList>
            <person name="Li Y."/>
            <person name="Wang J."/>
        </authorList>
    </citation>
    <scope>NUCLEOTIDE SEQUENCE [LARGE SCALE GENOMIC DNA]</scope>
    <source>
        <strain evidence="2 3">DSM 14668</strain>
    </source>
</reference>
<dbReference type="Proteomes" id="UP000309215">
    <property type="component" value="Unassembled WGS sequence"/>
</dbReference>
<evidence type="ECO:0000313" key="2">
    <source>
        <dbReference type="EMBL" id="TKD06589.1"/>
    </source>
</evidence>
<comment type="caution">
    <text evidence="2">The sequence shown here is derived from an EMBL/GenBank/DDBJ whole genome shotgun (WGS) entry which is preliminary data.</text>
</comment>
<gene>
    <name evidence="2" type="ORF">E8A74_18960</name>
</gene>
<accession>A0A4U1JB46</accession>
<proteinExistence type="predicted"/>
<organism evidence="2 3">
    <name type="scientific">Polyangium fumosum</name>
    <dbReference type="NCBI Taxonomy" id="889272"/>
    <lineage>
        <taxon>Bacteria</taxon>
        <taxon>Pseudomonadati</taxon>
        <taxon>Myxococcota</taxon>
        <taxon>Polyangia</taxon>
        <taxon>Polyangiales</taxon>
        <taxon>Polyangiaceae</taxon>
        <taxon>Polyangium</taxon>
    </lineage>
</organism>
<feature type="signal peptide" evidence="1">
    <location>
        <begin position="1"/>
        <end position="17"/>
    </location>
</feature>
<feature type="chain" id="PRO_5020405320" evidence="1">
    <location>
        <begin position="18"/>
        <end position="248"/>
    </location>
</feature>
<keyword evidence="3" id="KW-1185">Reference proteome</keyword>
<dbReference type="AlphaFoldDB" id="A0A4U1JB46"/>
<dbReference type="EMBL" id="SSMQ01000018">
    <property type="protein sequence ID" value="TKD06589.1"/>
    <property type="molecule type" value="Genomic_DNA"/>
</dbReference>